<dbReference type="Gene3D" id="3.40.50.620">
    <property type="entry name" value="HUPs"/>
    <property type="match status" value="1"/>
</dbReference>
<evidence type="ECO:0000313" key="4">
    <source>
        <dbReference type="EMBL" id="KAF6157753.1"/>
    </source>
</evidence>
<sequence>MMSSALSAPAEPITEMDGCDTVYVAVAKDVKESKSVLIWALKNFKGSKICVLHVHQLRKMMIPMPLGGSFPAIKLDKVQVQAYEKKILNDHLLVCNRQGVRAEKLDIERDNIEEGIVELVDQYKIKRLVMGAAADKRYSGLVGVVII</sequence>
<dbReference type="SUPFAM" id="SSF52402">
    <property type="entry name" value="Adenine nucleotide alpha hydrolases-like"/>
    <property type="match status" value="1"/>
</dbReference>
<dbReference type="GO" id="GO:0061630">
    <property type="term" value="F:ubiquitin protein ligase activity"/>
    <property type="evidence" value="ECO:0007669"/>
    <property type="project" value="UniProtKB-EC"/>
</dbReference>
<dbReference type="EMBL" id="JACGCM010001272">
    <property type="protein sequence ID" value="KAF6157753.1"/>
    <property type="molecule type" value="Genomic_DNA"/>
</dbReference>
<organism evidence="4 5">
    <name type="scientific">Kingdonia uniflora</name>
    <dbReference type="NCBI Taxonomy" id="39325"/>
    <lineage>
        <taxon>Eukaryota</taxon>
        <taxon>Viridiplantae</taxon>
        <taxon>Streptophyta</taxon>
        <taxon>Embryophyta</taxon>
        <taxon>Tracheophyta</taxon>
        <taxon>Spermatophyta</taxon>
        <taxon>Magnoliopsida</taxon>
        <taxon>Ranunculales</taxon>
        <taxon>Circaeasteraceae</taxon>
        <taxon>Kingdonia</taxon>
    </lineage>
</organism>
<proteinExistence type="predicted"/>
<comment type="catalytic activity">
    <reaction evidence="1">
        <text>S-ubiquitinyl-[E2 ubiquitin-conjugating enzyme]-L-cysteine + [acceptor protein]-L-lysine = [E2 ubiquitin-conjugating enzyme]-L-cysteine + N(6)-ubiquitinyl-[acceptor protein]-L-lysine.</text>
        <dbReference type="EC" id="2.3.2.27"/>
    </reaction>
</comment>
<evidence type="ECO:0000256" key="2">
    <source>
        <dbReference type="ARBA" id="ARBA00012483"/>
    </source>
</evidence>
<reference evidence="4 5" key="1">
    <citation type="journal article" date="2020" name="IScience">
        <title>Genome Sequencing of the Endangered Kingdonia uniflora (Circaeasteraceae, Ranunculales) Reveals Potential Mechanisms of Evolutionary Specialization.</title>
        <authorList>
            <person name="Sun Y."/>
            <person name="Deng T."/>
            <person name="Zhang A."/>
            <person name="Moore M.J."/>
            <person name="Landis J.B."/>
            <person name="Lin N."/>
            <person name="Zhang H."/>
            <person name="Zhang X."/>
            <person name="Huang J."/>
            <person name="Zhang X."/>
            <person name="Sun H."/>
            <person name="Wang H."/>
        </authorList>
    </citation>
    <scope>NUCLEOTIDE SEQUENCE [LARGE SCALE GENOMIC DNA]</scope>
    <source>
        <strain evidence="4">TB1705</strain>
        <tissue evidence="4">Leaf</tissue>
    </source>
</reference>
<dbReference type="PANTHER" id="PTHR45647:SF100">
    <property type="entry name" value="U-BOX DOMAIN-CONTAINING PROTEIN 33"/>
    <property type="match status" value="1"/>
</dbReference>
<dbReference type="OrthoDB" id="10064100at2759"/>
<name>A0A7J7MSB3_9MAGN</name>
<dbReference type="PANTHER" id="PTHR45647">
    <property type="entry name" value="OS02G0152300 PROTEIN"/>
    <property type="match status" value="1"/>
</dbReference>
<evidence type="ECO:0000313" key="5">
    <source>
        <dbReference type="Proteomes" id="UP000541444"/>
    </source>
</evidence>
<dbReference type="InterPro" id="IPR051348">
    <property type="entry name" value="U-box_ubiquitin_ligases"/>
</dbReference>
<dbReference type="EC" id="2.3.2.27" evidence="2"/>
<keyword evidence="5" id="KW-1185">Reference proteome</keyword>
<keyword evidence="3" id="KW-0833">Ubl conjugation pathway</keyword>
<gene>
    <name evidence="4" type="ORF">GIB67_037326</name>
</gene>
<evidence type="ECO:0000256" key="3">
    <source>
        <dbReference type="ARBA" id="ARBA00022786"/>
    </source>
</evidence>
<protein>
    <recommendedName>
        <fullName evidence="2">RING-type E3 ubiquitin transferase</fullName>
        <ecNumber evidence="2">2.3.2.27</ecNumber>
    </recommendedName>
</protein>
<evidence type="ECO:0000256" key="1">
    <source>
        <dbReference type="ARBA" id="ARBA00000900"/>
    </source>
</evidence>
<dbReference type="AlphaFoldDB" id="A0A7J7MSB3"/>
<dbReference type="Proteomes" id="UP000541444">
    <property type="component" value="Unassembled WGS sequence"/>
</dbReference>
<comment type="caution">
    <text evidence="4">The sequence shown here is derived from an EMBL/GenBank/DDBJ whole genome shotgun (WGS) entry which is preliminary data.</text>
</comment>
<dbReference type="CDD" id="cd01989">
    <property type="entry name" value="USP_STK_Ubox_N"/>
    <property type="match status" value="1"/>
</dbReference>
<dbReference type="InterPro" id="IPR014729">
    <property type="entry name" value="Rossmann-like_a/b/a_fold"/>
</dbReference>
<accession>A0A7J7MSB3</accession>